<keyword evidence="3" id="KW-0449">Lipoprotein</keyword>
<evidence type="ECO:0000313" key="3">
    <source>
        <dbReference type="EMBL" id="SDH29517.1"/>
    </source>
</evidence>
<dbReference type="Pfam" id="PF10738">
    <property type="entry name" value="Lpp-LpqN"/>
    <property type="match status" value="1"/>
</dbReference>
<keyword evidence="4" id="KW-1185">Reference proteome</keyword>
<feature type="region of interest" description="Disordered" evidence="2">
    <location>
        <begin position="1"/>
        <end position="25"/>
    </location>
</feature>
<dbReference type="AlphaFoldDB" id="A0A1G8B8J2"/>
<protein>
    <submittedName>
        <fullName evidence="3">Probable lipoprotein LpqN</fullName>
    </submittedName>
</protein>
<organism evidence="3 4">
    <name type="scientific">Rhodococcus triatomae</name>
    <dbReference type="NCBI Taxonomy" id="300028"/>
    <lineage>
        <taxon>Bacteria</taxon>
        <taxon>Bacillati</taxon>
        <taxon>Actinomycetota</taxon>
        <taxon>Actinomycetes</taxon>
        <taxon>Mycobacteriales</taxon>
        <taxon>Nocardiaceae</taxon>
        <taxon>Rhodococcus</taxon>
    </lineage>
</organism>
<gene>
    <name evidence="3" type="ORF">SAMN05444695_101710</name>
</gene>
<proteinExistence type="predicted"/>
<evidence type="ECO:0000313" key="4">
    <source>
        <dbReference type="Proteomes" id="UP000183263"/>
    </source>
</evidence>
<sequence>MSGMTAPTPLDEYLDSAGIGRTPCDPAVPDHPAVAIPQPVGWEVVAPDAFPGTYQVLVRPDRVVDGFAPNAVVLHFRLGGEVDVDDLLDSALDDVELLADWVPSQVDASRWNGHRSLFVKGTYTQDGWDLAVTTRHVVVEDGTGTYLVQLTITTAASQQGELGGDVTVMNIGLALV</sequence>
<keyword evidence="1" id="KW-0732">Signal</keyword>
<dbReference type="InterPro" id="IPR019674">
    <property type="entry name" value="Lipoprotein_LpqN/LpqT-like"/>
</dbReference>
<dbReference type="Proteomes" id="UP000183263">
    <property type="component" value="Unassembled WGS sequence"/>
</dbReference>
<evidence type="ECO:0000256" key="2">
    <source>
        <dbReference type="SAM" id="MobiDB-lite"/>
    </source>
</evidence>
<dbReference type="Gene3D" id="3.40.1000.10">
    <property type="entry name" value="Mog1/PsbP, alpha/beta/alpha sandwich"/>
    <property type="match status" value="1"/>
</dbReference>
<dbReference type="EMBL" id="FNDN01000001">
    <property type="protein sequence ID" value="SDH29517.1"/>
    <property type="molecule type" value="Genomic_DNA"/>
</dbReference>
<name>A0A1G8B8J2_9NOCA</name>
<accession>A0A1G8B8J2</accession>
<reference evidence="3 4" key="1">
    <citation type="submission" date="2016-10" db="EMBL/GenBank/DDBJ databases">
        <authorList>
            <person name="de Groot N.N."/>
        </authorList>
    </citation>
    <scope>NUCLEOTIDE SEQUENCE [LARGE SCALE GENOMIC DNA]</scope>
    <source>
        <strain evidence="3 4">DSM 44892</strain>
    </source>
</reference>
<evidence type="ECO:0000256" key="1">
    <source>
        <dbReference type="ARBA" id="ARBA00022729"/>
    </source>
</evidence>